<evidence type="ECO:0000256" key="2">
    <source>
        <dbReference type="SAM" id="Phobius"/>
    </source>
</evidence>
<protein>
    <submittedName>
        <fullName evidence="3">Uncharacterized protein</fullName>
    </submittedName>
</protein>
<keyword evidence="2" id="KW-0812">Transmembrane</keyword>
<reference evidence="3 4" key="1">
    <citation type="journal article" date="2021" name="Nat. Commun.">
        <title>Incipient diploidization of the medicinal plant Perilla within 10,000 years.</title>
        <authorList>
            <person name="Zhang Y."/>
            <person name="Shen Q."/>
            <person name="Leng L."/>
            <person name="Zhang D."/>
            <person name="Chen S."/>
            <person name="Shi Y."/>
            <person name="Ning Z."/>
            <person name="Chen S."/>
        </authorList>
    </citation>
    <scope>NUCLEOTIDE SEQUENCE [LARGE SCALE GENOMIC DNA]</scope>
    <source>
        <strain evidence="4">cv. PC099</strain>
    </source>
</reference>
<feature type="compositionally biased region" description="Polar residues" evidence="1">
    <location>
        <begin position="104"/>
        <end position="137"/>
    </location>
</feature>
<proteinExistence type="predicted"/>
<name>A0AAD4IZK1_PERFH</name>
<accession>A0AAD4IZK1</accession>
<dbReference type="PANTHER" id="PTHR33697">
    <property type="entry name" value="T17B22.17 PROTEIN-RELATED"/>
    <property type="match status" value="1"/>
</dbReference>
<gene>
    <name evidence="3" type="ORF">C2S53_002883</name>
</gene>
<keyword evidence="2" id="KW-0472">Membrane</keyword>
<evidence type="ECO:0000256" key="1">
    <source>
        <dbReference type="SAM" id="MobiDB-lite"/>
    </source>
</evidence>
<organism evidence="3 4">
    <name type="scientific">Perilla frutescens var. hirtella</name>
    <name type="common">Perilla citriodora</name>
    <name type="synonym">Perilla setoyensis</name>
    <dbReference type="NCBI Taxonomy" id="608512"/>
    <lineage>
        <taxon>Eukaryota</taxon>
        <taxon>Viridiplantae</taxon>
        <taxon>Streptophyta</taxon>
        <taxon>Embryophyta</taxon>
        <taxon>Tracheophyta</taxon>
        <taxon>Spermatophyta</taxon>
        <taxon>Magnoliopsida</taxon>
        <taxon>eudicotyledons</taxon>
        <taxon>Gunneridae</taxon>
        <taxon>Pentapetalae</taxon>
        <taxon>asterids</taxon>
        <taxon>lamiids</taxon>
        <taxon>Lamiales</taxon>
        <taxon>Lamiaceae</taxon>
        <taxon>Nepetoideae</taxon>
        <taxon>Elsholtzieae</taxon>
        <taxon>Perilla</taxon>
    </lineage>
</organism>
<dbReference type="Proteomes" id="UP001190926">
    <property type="component" value="Unassembled WGS sequence"/>
</dbReference>
<evidence type="ECO:0000313" key="4">
    <source>
        <dbReference type="Proteomes" id="UP001190926"/>
    </source>
</evidence>
<keyword evidence="4" id="KW-1185">Reference proteome</keyword>
<dbReference type="InterPro" id="IPR044679">
    <property type="entry name" value="PWWP2-like"/>
</dbReference>
<comment type="caution">
    <text evidence="3">The sequence shown here is derived from an EMBL/GenBank/DDBJ whole genome shotgun (WGS) entry which is preliminary data.</text>
</comment>
<sequence length="402" mass="43775">MEDSILHLQKPTGVSHSLLASRKRRRCGLDSSEVWINMGKTNPECSHLDEYTRKTESAQLENAILGDCEIEVQEQGEGWGTTSSRGKRTRCMYSPSRVDGGSLKPSSAAEQISSKSTECDSSASNSEDPGSDQVSEPSGRNIRLLAIDMMASYVIASAFSSVLLLIAGVVGRKRLKLKEELKCRKDQQTFNVKDQDRDVVNTKTGEYLDLEVEKLHQSSFASNCVEATSSFLNTGNTGNQHLMEIVLVDVQLTVDASPRAENAPFVSLTSGAYGIAVIGYPIDVGEIRDGSETLLLSKESGPCELFGDGGSRLEQLVWKTSRRRRTPVCYVTSPLSASISKNVEGSILPDGENGLLRNGKSVMKLVNNRKTFNQGKTSLNKTCVPVELIFSKILAAVDQVQS</sequence>
<feature type="region of interest" description="Disordered" evidence="1">
    <location>
        <begin position="75"/>
        <end position="137"/>
    </location>
</feature>
<keyword evidence="2" id="KW-1133">Transmembrane helix</keyword>
<evidence type="ECO:0000313" key="3">
    <source>
        <dbReference type="EMBL" id="KAH6824473.1"/>
    </source>
</evidence>
<dbReference type="AlphaFoldDB" id="A0AAD4IZK1"/>
<feature type="transmembrane region" description="Helical" evidence="2">
    <location>
        <begin position="150"/>
        <end position="170"/>
    </location>
</feature>
<dbReference type="EMBL" id="SDAM02000323">
    <property type="protein sequence ID" value="KAH6824473.1"/>
    <property type="molecule type" value="Genomic_DNA"/>
</dbReference>